<dbReference type="SFLD" id="SFLDG01082">
    <property type="entry name" value="B12-binding_domain_containing"/>
    <property type="match status" value="1"/>
</dbReference>
<keyword evidence="8" id="KW-1185">Reference proteome</keyword>
<keyword evidence="2" id="KW-0949">S-adenosyl-L-methionine</keyword>
<keyword evidence="5" id="KW-0411">Iron-sulfur</keyword>
<dbReference type="SFLD" id="SFLDS00029">
    <property type="entry name" value="Radical_SAM"/>
    <property type="match status" value="1"/>
</dbReference>
<dbReference type="PANTHER" id="PTHR43409">
    <property type="entry name" value="ANAEROBIC MAGNESIUM-PROTOPORPHYRIN IX MONOMETHYL ESTER CYCLASE-RELATED"/>
    <property type="match status" value="1"/>
</dbReference>
<sequence length="336" mass="37881">MSSAAQVSGGFRRETGPDGMDRNFVEAAARLRKELYKEYGAFYYVPMAESRSVQLPVTVGCSYGRCLFCDLNHGLAYRELSCPEIRDKVGKLRFLHKYDRRPVRRCLLSGGNPFFLPAEKLLWIAGELRGAFPECESVSCFARADDVMKKSAEELETLHAAGYDRLCLGIESGSERVLRYHEKGVGRAGNAEAMRKLDAAGISYSVYVILGLGGRALSDEHIAETASLLNGARPFELTVVNLVLFRGARLAERVRAGEFKRLRPLEALGEGRRLLSLLEIPTVYDGTHKTNAFPLKGRLPEHKALLLRRMDWAIERLSRGNVQGYEMRRWRNWFTE</sequence>
<keyword evidence="4" id="KW-0408">Iron</keyword>
<dbReference type="Gene3D" id="3.20.20.70">
    <property type="entry name" value="Aldolase class I"/>
    <property type="match status" value="1"/>
</dbReference>
<dbReference type="InterPro" id="IPR013785">
    <property type="entry name" value="Aldolase_TIM"/>
</dbReference>
<dbReference type="PROSITE" id="PS51918">
    <property type="entry name" value="RADICAL_SAM"/>
    <property type="match status" value="1"/>
</dbReference>
<evidence type="ECO:0000256" key="1">
    <source>
        <dbReference type="ARBA" id="ARBA00001966"/>
    </source>
</evidence>
<protein>
    <submittedName>
        <fullName evidence="7">Radical SAM domain protein</fullName>
    </submittedName>
</protein>
<proteinExistence type="predicted"/>
<feature type="domain" description="Radical SAM core" evidence="6">
    <location>
        <begin position="47"/>
        <end position="281"/>
    </location>
</feature>
<gene>
    <name evidence="7" type="ORF">HMPREF7215_2243</name>
</gene>
<evidence type="ECO:0000256" key="5">
    <source>
        <dbReference type="ARBA" id="ARBA00023014"/>
    </source>
</evidence>
<dbReference type="Proteomes" id="UP000006462">
    <property type="component" value="Unassembled WGS sequence"/>
</dbReference>
<dbReference type="SFLD" id="SFLDG01095">
    <property type="entry name" value="Uncharacterised_Radical_SAM_Su"/>
    <property type="match status" value="1"/>
</dbReference>
<dbReference type="SUPFAM" id="SSF102114">
    <property type="entry name" value="Radical SAM enzymes"/>
    <property type="match status" value="1"/>
</dbReference>
<evidence type="ECO:0000313" key="7">
    <source>
        <dbReference type="EMBL" id="EFB90354.1"/>
    </source>
</evidence>
<dbReference type="InterPro" id="IPR007197">
    <property type="entry name" value="rSAM"/>
</dbReference>
<dbReference type="EMBL" id="ADFP01000084">
    <property type="protein sequence ID" value="EFB90354.1"/>
    <property type="molecule type" value="Genomic_DNA"/>
</dbReference>
<reference evidence="7 8" key="1">
    <citation type="submission" date="2009-12" db="EMBL/GenBank/DDBJ databases">
        <authorList>
            <person name="Shrivastava S."/>
            <person name="Madupu R."/>
            <person name="Durkin A.S."/>
            <person name="Torralba M."/>
            <person name="Methe B."/>
            <person name="Sutton G.G."/>
            <person name="Strausberg R.L."/>
            <person name="Nelson K.E."/>
        </authorList>
    </citation>
    <scope>NUCLEOTIDE SEQUENCE [LARGE SCALE GENOMIC DNA]</scope>
    <source>
        <strain evidence="7 8">W5455</strain>
    </source>
</reference>
<comment type="caution">
    <text evidence="7">The sequence shown here is derived from an EMBL/GenBank/DDBJ whole genome shotgun (WGS) entry which is preliminary data.</text>
</comment>
<evidence type="ECO:0000256" key="4">
    <source>
        <dbReference type="ARBA" id="ARBA00023004"/>
    </source>
</evidence>
<evidence type="ECO:0000313" key="8">
    <source>
        <dbReference type="Proteomes" id="UP000006462"/>
    </source>
</evidence>
<dbReference type="CDD" id="cd01335">
    <property type="entry name" value="Radical_SAM"/>
    <property type="match status" value="1"/>
</dbReference>
<name>A0ABP2HSR6_9BACT</name>
<dbReference type="PANTHER" id="PTHR43409:SF4">
    <property type="entry name" value="RADICAL SAM SUPERFAMILY PROTEIN"/>
    <property type="match status" value="1"/>
</dbReference>
<dbReference type="SMART" id="SM00729">
    <property type="entry name" value="Elp3"/>
    <property type="match status" value="1"/>
</dbReference>
<keyword evidence="3" id="KW-0479">Metal-binding</keyword>
<dbReference type="Pfam" id="PF04055">
    <property type="entry name" value="Radical_SAM"/>
    <property type="match status" value="1"/>
</dbReference>
<evidence type="ECO:0000256" key="3">
    <source>
        <dbReference type="ARBA" id="ARBA00022723"/>
    </source>
</evidence>
<dbReference type="InterPro" id="IPR051198">
    <property type="entry name" value="BchE-like"/>
</dbReference>
<comment type="cofactor">
    <cofactor evidence="1">
        <name>[4Fe-4S] cluster</name>
        <dbReference type="ChEBI" id="CHEBI:49883"/>
    </cofactor>
</comment>
<dbReference type="InterPro" id="IPR006638">
    <property type="entry name" value="Elp3/MiaA/NifB-like_rSAM"/>
</dbReference>
<accession>A0ABP2HSR6</accession>
<organism evidence="7 8">
    <name type="scientific">Pyramidobacter piscolens W5455</name>
    <dbReference type="NCBI Taxonomy" id="352165"/>
    <lineage>
        <taxon>Bacteria</taxon>
        <taxon>Thermotogati</taxon>
        <taxon>Synergistota</taxon>
        <taxon>Synergistia</taxon>
        <taxon>Synergistales</taxon>
        <taxon>Dethiosulfovibrionaceae</taxon>
        <taxon>Pyramidobacter</taxon>
    </lineage>
</organism>
<evidence type="ECO:0000256" key="2">
    <source>
        <dbReference type="ARBA" id="ARBA00022691"/>
    </source>
</evidence>
<evidence type="ECO:0000259" key="6">
    <source>
        <dbReference type="PROSITE" id="PS51918"/>
    </source>
</evidence>
<dbReference type="InterPro" id="IPR058240">
    <property type="entry name" value="rSAM_sf"/>
</dbReference>